<protein>
    <recommendedName>
        <fullName evidence="3">Bacterial repeat domain-containing protein</fullName>
    </recommendedName>
</protein>
<dbReference type="InterPro" id="IPR044060">
    <property type="entry name" value="Bacterial_rp_domain"/>
</dbReference>
<dbReference type="Pfam" id="PF18998">
    <property type="entry name" value="Flg_new_2"/>
    <property type="match status" value="1"/>
</dbReference>
<gene>
    <name evidence="4" type="ORF">DSM106044_00915</name>
</gene>
<feature type="chain" id="PRO_5020704416" description="Bacterial repeat domain-containing protein" evidence="2">
    <location>
        <begin position="38"/>
        <end position="1108"/>
    </location>
</feature>
<keyword evidence="2" id="KW-0732">Signal</keyword>
<evidence type="ECO:0000313" key="4">
    <source>
        <dbReference type="EMBL" id="TLD02245.1"/>
    </source>
</evidence>
<organism evidence="4 5">
    <name type="scientific">Robinsoniella peoriensis</name>
    <dbReference type="NCBI Taxonomy" id="180332"/>
    <lineage>
        <taxon>Bacteria</taxon>
        <taxon>Bacillati</taxon>
        <taxon>Bacillota</taxon>
        <taxon>Clostridia</taxon>
        <taxon>Lachnospirales</taxon>
        <taxon>Lachnospiraceae</taxon>
        <taxon>Robinsoniella</taxon>
    </lineage>
</organism>
<evidence type="ECO:0000313" key="5">
    <source>
        <dbReference type="Proteomes" id="UP000306509"/>
    </source>
</evidence>
<dbReference type="InterPro" id="IPR042229">
    <property type="entry name" value="Listeria/Bacterioides_rpt_sf"/>
</dbReference>
<feature type="signal peptide" evidence="2">
    <location>
        <begin position="1"/>
        <end position="37"/>
    </location>
</feature>
<dbReference type="Gene3D" id="2.60.40.4270">
    <property type="entry name" value="Listeria-Bacteroides repeat domain"/>
    <property type="match status" value="1"/>
</dbReference>
<proteinExistence type="predicted"/>
<dbReference type="EMBL" id="QGQD01000021">
    <property type="protein sequence ID" value="TLD02245.1"/>
    <property type="molecule type" value="Genomic_DNA"/>
</dbReference>
<dbReference type="AlphaFoldDB" id="A0A4U8QB20"/>
<dbReference type="Proteomes" id="UP000306509">
    <property type="component" value="Unassembled WGS sequence"/>
</dbReference>
<dbReference type="RefSeq" id="WP_138001873.1">
    <property type="nucleotide sequence ID" value="NZ_QGQD01000021.1"/>
</dbReference>
<feature type="compositionally biased region" description="Polar residues" evidence="1">
    <location>
        <begin position="360"/>
        <end position="392"/>
    </location>
</feature>
<evidence type="ECO:0000256" key="1">
    <source>
        <dbReference type="SAM" id="MobiDB-lite"/>
    </source>
</evidence>
<feature type="domain" description="Bacterial repeat" evidence="3">
    <location>
        <begin position="833"/>
        <end position="908"/>
    </location>
</feature>
<accession>A0A4U8QB20</accession>
<evidence type="ECO:0000259" key="3">
    <source>
        <dbReference type="Pfam" id="PF18998"/>
    </source>
</evidence>
<evidence type="ECO:0000256" key="2">
    <source>
        <dbReference type="SAM" id="SignalP"/>
    </source>
</evidence>
<reference evidence="4 5" key="1">
    <citation type="journal article" date="2019" name="Anaerobe">
        <title>Detection of Robinsoniella peoriensis in multiple bone samples of a trauma patient.</title>
        <authorList>
            <person name="Schrottner P."/>
            <person name="Hartwich K."/>
            <person name="Bunk B."/>
            <person name="Schober I."/>
            <person name="Helbig S."/>
            <person name="Rudolph W.W."/>
            <person name="Gunzer F."/>
        </authorList>
    </citation>
    <scope>NUCLEOTIDE SEQUENCE [LARGE SCALE GENOMIC DNA]</scope>
    <source>
        <strain evidence="4 5">DSM 106044</strain>
    </source>
</reference>
<feature type="region of interest" description="Disordered" evidence="1">
    <location>
        <begin position="349"/>
        <end position="392"/>
    </location>
</feature>
<name>A0A4U8QB20_9FIRM</name>
<keyword evidence="5" id="KW-1185">Reference proteome</keyword>
<comment type="caution">
    <text evidence="4">The sequence shown here is derived from an EMBL/GenBank/DDBJ whole genome shotgun (WGS) entry which is preliminary data.</text>
</comment>
<sequence precursor="true">MEKKKDKKKDKKMNVRRFLACLLAMCICIGGIPIAYALGNEQDTDNKTLLTYNAPRTEVDVFEPTKEFEDAWRRGYEKAAEQLAKEGYEKLEAAYEKDVMIYVSKDKVSEDTNYVKASIDEMNHMEEKGLERYEGQGGEYYVWRIYKGTKQENAALDESHLQDEEQKIITKEAIEYFWLRTDIQVELQIWEEQKIVTEIKNEISEENIEVTESDSTEVATTENIKEINSTEIVETEQTENKEVYAQRDLEVNEKSQNNLNDVQPMVNNAIKIEPGIAGDSITESATYYNTWQQAGTALHGVKAPDTVFRVTFLSDTTVDVGNAAYGLNSISKNNCAGLIFTGDIDETETQETSEDGGKFSLSSDGYGHNTNLTDDNADPSANQYKGKSPENAPTVTITGSIYKMNTPFTIRNIKLNMQKEIYGNGNRMQIGPGLQRTENTAWSIYGGTYSDKTDYDRTSMTIYSGNWNYVGTTAWYQKTSNEQRMRIYGGSYGTIHGPARTGNSCSELDIKIDIRNGYGDFNCGLIEPLRESNATADKVNVSIHADPGVIGKVNEYYSYTAATGLVPEGYKTVIDAPDFTFGNVSAGNAYVTSGTYTMPCELIINNVKAIGRIAGVGTGGETSATDIVGRESTTDFYPYKADDSDYGIVIRINCDVEVSSIVYYTKLIIGNGATVNKIGWNYINPNKFSDFNNVNGVYFTKDLSGDVDIIEGGSFNVVGYQYETGVRNIGSSDNTGTLRVNPLAYIGIYVKGDYLGGLTLDVVDEAVSGLSKGQKITRFLTSSYADVKRFKEKGMKLGPNLRKNNYGIAVTKSGTDGYYVLGDKMDYQVSYSANGATGSIPLANSYEEGKEVTVVDAAAMVPPADKAFDYWESSAAVTVNGTSTTKLNPNDTFVMPAQDITLKAIWKDAKTDITFDGFEDGNDALLKIKNEAGKVNSKALPKIKINGEDASLEDLEKMTYTYERYTRTGSSGNYTYGWSGKVLQEGINDADIEKLPVSITKPAADNLTISANTKKSMSGIVKLTISYNGDENSQASCIIISSGDVDLNGNIRASDIVMLEAYISGDPGVKLDQYAYQKIMGDMNSEATTGTIRITPQDVELLEAIIVN</sequence>